<dbReference type="Pfam" id="PF17771">
    <property type="entry name" value="ADAMTS_CR_2"/>
    <property type="match status" value="1"/>
</dbReference>
<reference evidence="11 12" key="1">
    <citation type="journal article" date="2013" name="Nature">
        <title>Insights into bilaterian evolution from three spiralian genomes.</title>
        <authorList>
            <person name="Simakov O."/>
            <person name="Marletaz F."/>
            <person name="Cho S.J."/>
            <person name="Edsinger-Gonzales E."/>
            <person name="Havlak P."/>
            <person name="Hellsten U."/>
            <person name="Kuo D.H."/>
            <person name="Larsson T."/>
            <person name="Lv J."/>
            <person name="Arendt D."/>
            <person name="Savage R."/>
            <person name="Osoegawa K."/>
            <person name="de Jong P."/>
            <person name="Grimwood J."/>
            <person name="Chapman J.A."/>
            <person name="Shapiro H."/>
            <person name="Aerts A."/>
            <person name="Otillar R.P."/>
            <person name="Terry A.Y."/>
            <person name="Boore J.L."/>
            <person name="Grigoriev I.V."/>
            <person name="Lindberg D.R."/>
            <person name="Seaver E.C."/>
            <person name="Weisblat D.A."/>
            <person name="Putnam N.H."/>
            <person name="Rokhsar D.S."/>
        </authorList>
    </citation>
    <scope>NUCLEOTIDE SEQUENCE [LARGE SCALE GENOMIC DNA]</scope>
</reference>
<organism evidence="11 12">
    <name type="scientific">Lottia gigantea</name>
    <name type="common">Giant owl limpet</name>
    <dbReference type="NCBI Taxonomy" id="225164"/>
    <lineage>
        <taxon>Eukaryota</taxon>
        <taxon>Metazoa</taxon>
        <taxon>Spiralia</taxon>
        <taxon>Lophotrochozoa</taxon>
        <taxon>Mollusca</taxon>
        <taxon>Gastropoda</taxon>
        <taxon>Patellogastropoda</taxon>
        <taxon>Lottioidea</taxon>
        <taxon>Lottiidae</taxon>
        <taxon>Lottia</taxon>
    </lineage>
</organism>
<feature type="signal peptide" evidence="9">
    <location>
        <begin position="1"/>
        <end position="24"/>
    </location>
</feature>
<dbReference type="HOGENOM" id="CLU_471164_0_0_1"/>
<dbReference type="OMA" id="RADETCK"/>
<evidence type="ECO:0000256" key="4">
    <source>
        <dbReference type="ARBA" id="ARBA00022833"/>
    </source>
</evidence>
<dbReference type="SUPFAM" id="SSF55486">
    <property type="entry name" value="Metalloproteases ('zincins'), catalytic domain"/>
    <property type="match status" value="1"/>
</dbReference>
<feature type="chain" id="PRO_5004717067" description="Peptidase M12B domain-containing protein" evidence="9">
    <location>
        <begin position="25"/>
        <end position="539"/>
    </location>
</feature>
<evidence type="ECO:0000256" key="2">
    <source>
        <dbReference type="ARBA" id="ARBA00022723"/>
    </source>
</evidence>
<comment type="caution">
    <text evidence="8">Lacks conserved residue(s) required for the propagation of feature annotation.</text>
</comment>
<dbReference type="InterPro" id="IPR001590">
    <property type="entry name" value="Peptidase_M12B"/>
</dbReference>
<feature type="binding site" evidence="8">
    <location>
        <position position="360"/>
    </location>
    <ligand>
        <name>Zn(2+)</name>
        <dbReference type="ChEBI" id="CHEBI:29105"/>
        <note>catalytic</note>
    </ligand>
</feature>
<dbReference type="Pfam" id="PF13688">
    <property type="entry name" value="Reprolysin_5"/>
    <property type="match status" value="1"/>
</dbReference>
<dbReference type="GeneID" id="20243106"/>
<keyword evidence="3" id="KW-0378">Hydrolase</keyword>
<evidence type="ECO:0000256" key="8">
    <source>
        <dbReference type="PROSITE-ProRule" id="PRU00276"/>
    </source>
</evidence>
<evidence type="ECO:0000256" key="7">
    <source>
        <dbReference type="ARBA" id="ARBA00023180"/>
    </source>
</evidence>
<keyword evidence="1" id="KW-0645">Protease</keyword>
<keyword evidence="4 8" id="KW-0862">Zinc</keyword>
<dbReference type="KEGG" id="lgi:LOTGIDRAFT_175259"/>
<dbReference type="Proteomes" id="UP000030746">
    <property type="component" value="Unassembled WGS sequence"/>
</dbReference>
<sequence length="539" mass="60370">MMFGIKIFLMSVATLHVTVQGRQAVTERTEDVHYDTVYISHDGPVSRSKRSTQMPHTMFFDIKSHKTDIKLRLKRAPKLDIPTYMLTNGTVERVYIPDYQKHGVYISYDTGKAVMVSEKGGYYDVEGEVVVNNQNLQVTSLGGGRHNLFAVGPISYGKDYRNADKSNNLKPKISVRKAARRLRKGRRNRSKRQVTQYVTELLIITDTSVRNKFIARNGDLAIADAELKTYYALIILGMTERYQSISLFYPDVSYVVEGSGIVIPATINDVPFYRDNQNNGLVQFDPALDAFTDWVNLNKDTLPKHDHAMWFTNDQLASGTSTSVIGVAWLNGVCRNLGTSIVEDFYSGGTTSTATHELGHSLAAYHDGDFRECSNNDYYVMAAFAFIPIGTQGSNPWFFSYCSSVYIVYYTEQTNQCLTTDDNGITSPSTTEVAGQYIDADEQCRLAFSSSSSYFCRNRQRTELGFPSMCNRLYCYNPQNADCEYIGSMDFTSCGSGQWCEKGECVAAASAPQTAMCITYVISMCAMFSITAPLLKIRM</sequence>
<feature type="active site" evidence="8">
    <location>
        <position position="357"/>
    </location>
</feature>
<dbReference type="GO" id="GO:0046872">
    <property type="term" value="F:metal ion binding"/>
    <property type="evidence" value="ECO:0007669"/>
    <property type="project" value="UniProtKB-KW"/>
</dbReference>
<dbReference type="RefSeq" id="XP_009054365.1">
    <property type="nucleotide sequence ID" value="XM_009056117.1"/>
</dbReference>
<dbReference type="InterPro" id="IPR041645">
    <property type="entry name" value="ADAMTS_CR_2"/>
</dbReference>
<evidence type="ECO:0000313" key="11">
    <source>
        <dbReference type="EMBL" id="ESO94947.1"/>
    </source>
</evidence>
<evidence type="ECO:0000259" key="10">
    <source>
        <dbReference type="PROSITE" id="PS50215"/>
    </source>
</evidence>
<feature type="domain" description="Peptidase M12B" evidence="10">
    <location>
        <begin position="197"/>
        <end position="423"/>
    </location>
</feature>
<dbReference type="CTD" id="20243106"/>
<keyword evidence="2 8" id="KW-0479">Metal-binding</keyword>
<keyword evidence="9" id="KW-0732">Signal</keyword>
<dbReference type="Gene3D" id="3.40.390.10">
    <property type="entry name" value="Collagenase (Catalytic Domain)"/>
    <property type="match status" value="1"/>
</dbReference>
<dbReference type="PROSITE" id="PS50215">
    <property type="entry name" value="ADAM_MEPRO"/>
    <property type="match status" value="1"/>
</dbReference>
<evidence type="ECO:0000256" key="3">
    <source>
        <dbReference type="ARBA" id="ARBA00022801"/>
    </source>
</evidence>
<evidence type="ECO:0000256" key="9">
    <source>
        <dbReference type="SAM" id="SignalP"/>
    </source>
</evidence>
<keyword evidence="7" id="KW-0325">Glycoprotein</keyword>
<keyword evidence="12" id="KW-1185">Reference proteome</keyword>
<dbReference type="AlphaFoldDB" id="V4ADM1"/>
<dbReference type="OrthoDB" id="6160558at2759"/>
<keyword evidence="6" id="KW-1015">Disulfide bond</keyword>
<name>V4ADM1_LOTGI</name>
<evidence type="ECO:0000313" key="12">
    <source>
        <dbReference type="Proteomes" id="UP000030746"/>
    </source>
</evidence>
<feature type="binding site" evidence="8">
    <location>
        <position position="356"/>
    </location>
    <ligand>
        <name>Zn(2+)</name>
        <dbReference type="ChEBI" id="CHEBI:29105"/>
        <note>catalytic</note>
    </ligand>
</feature>
<gene>
    <name evidence="11" type="ORF">LOTGIDRAFT_175259</name>
</gene>
<feature type="binding site" evidence="8">
    <location>
        <position position="366"/>
    </location>
    <ligand>
        <name>Zn(2+)</name>
        <dbReference type="ChEBI" id="CHEBI:29105"/>
        <note>catalytic</note>
    </ligand>
</feature>
<dbReference type="GO" id="GO:0006509">
    <property type="term" value="P:membrane protein ectodomain proteolysis"/>
    <property type="evidence" value="ECO:0007669"/>
    <property type="project" value="TreeGrafter"/>
</dbReference>
<evidence type="ECO:0000256" key="6">
    <source>
        <dbReference type="ARBA" id="ARBA00023157"/>
    </source>
</evidence>
<keyword evidence="5" id="KW-0482">Metalloprotease</keyword>
<accession>V4ADM1</accession>
<dbReference type="InterPro" id="IPR024079">
    <property type="entry name" value="MetalloPept_cat_dom_sf"/>
</dbReference>
<dbReference type="PANTHER" id="PTHR11905">
    <property type="entry name" value="ADAM A DISINTEGRIN AND METALLOPROTEASE DOMAIN"/>
    <property type="match status" value="1"/>
</dbReference>
<dbReference type="Gene3D" id="3.40.1620.60">
    <property type="match status" value="1"/>
</dbReference>
<evidence type="ECO:0000256" key="1">
    <source>
        <dbReference type="ARBA" id="ARBA00022670"/>
    </source>
</evidence>
<evidence type="ECO:0000256" key="5">
    <source>
        <dbReference type="ARBA" id="ARBA00023049"/>
    </source>
</evidence>
<dbReference type="GO" id="GO:0004222">
    <property type="term" value="F:metalloendopeptidase activity"/>
    <property type="evidence" value="ECO:0007669"/>
    <property type="project" value="InterPro"/>
</dbReference>
<dbReference type="EMBL" id="KB201702">
    <property type="protein sequence ID" value="ESO94947.1"/>
    <property type="molecule type" value="Genomic_DNA"/>
</dbReference>
<protein>
    <recommendedName>
        <fullName evidence="10">Peptidase M12B domain-containing protein</fullName>
    </recommendedName>
</protein>
<proteinExistence type="predicted"/>
<dbReference type="PANTHER" id="PTHR11905:SF159">
    <property type="entry name" value="ADAM METALLOPROTEASE"/>
    <property type="match status" value="1"/>
</dbReference>